<dbReference type="EMBL" id="CAJNRG010018888">
    <property type="protein sequence ID" value="CAF2265380.1"/>
    <property type="molecule type" value="Genomic_DNA"/>
</dbReference>
<dbReference type="SUPFAM" id="SSF103473">
    <property type="entry name" value="MFS general substrate transporter"/>
    <property type="match status" value="1"/>
</dbReference>
<evidence type="ECO:0000313" key="6">
    <source>
        <dbReference type="EMBL" id="CAF2265380.1"/>
    </source>
</evidence>
<reference evidence="6" key="1">
    <citation type="submission" date="2021-02" db="EMBL/GenBank/DDBJ databases">
        <authorList>
            <person name="Nowell W R."/>
        </authorList>
    </citation>
    <scope>NUCLEOTIDE SEQUENCE</scope>
</reference>
<evidence type="ECO:0000313" key="7">
    <source>
        <dbReference type="EMBL" id="CAF4075328.1"/>
    </source>
</evidence>
<evidence type="ECO:0000313" key="8">
    <source>
        <dbReference type="Proteomes" id="UP000663887"/>
    </source>
</evidence>
<dbReference type="AlphaFoldDB" id="A0A817AKR0"/>
<proteinExistence type="predicted"/>
<dbReference type="Gene3D" id="1.20.1250.20">
    <property type="entry name" value="MFS general substrate transporter like domains"/>
    <property type="match status" value="1"/>
</dbReference>
<organism evidence="6 8">
    <name type="scientific">Rotaria magnacalcarata</name>
    <dbReference type="NCBI Taxonomy" id="392030"/>
    <lineage>
        <taxon>Eukaryota</taxon>
        <taxon>Metazoa</taxon>
        <taxon>Spiralia</taxon>
        <taxon>Gnathifera</taxon>
        <taxon>Rotifera</taxon>
        <taxon>Eurotatoria</taxon>
        <taxon>Bdelloidea</taxon>
        <taxon>Philodinida</taxon>
        <taxon>Philodinidae</taxon>
        <taxon>Rotaria</taxon>
    </lineage>
</organism>
<feature type="transmembrane region" description="Helical" evidence="5">
    <location>
        <begin position="72"/>
        <end position="95"/>
    </location>
</feature>
<sequence length="187" mass="20447">MVVIILFFYTLLTSLPTYFATILTFNLRQNDFIYALQYVAQFLMTLIFGSITDRIRARDIVSITILRKLQTILGAVVCCILSIGSLGLYSCGALISHLDVASNYAGTLAGITNCLGTIPDFVGPYVVGAITNNNQTIEAWGLIFNISACIDAFGCVAYCILFNGDEQPWNRTTEARQCNDSIAAIDT</sequence>
<dbReference type="InterPro" id="IPR050382">
    <property type="entry name" value="MFS_Na/Anion_cotransporter"/>
</dbReference>
<comment type="subcellular location">
    <subcellularLocation>
        <location evidence="1">Membrane</location>
        <topology evidence="1">Multi-pass membrane protein</topology>
    </subcellularLocation>
</comment>
<protein>
    <submittedName>
        <fullName evidence="6">Uncharacterized protein</fullName>
    </submittedName>
</protein>
<keyword evidence="4 5" id="KW-0472">Membrane</keyword>
<dbReference type="PANTHER" id="PTHR11662">
    <property type="entry name" value="SOLUTE CARRIER FAMILY 17"/>
    <property type="match status" value="1"/>
</dbReference>
<comment type="caution">
    <text evidence="6">The sequence shown here is derived from an EMBL/GenBank/DDBJ whole genome shotgun (WGS) entry which is preliminary data.</text>
</comment>
<keyword evidence="2 5" id="KW-0812">Transmembrane</keyword>
<keyword evidence="3 5" id="KW-1133">Transmembrane helix</keyword>
<evidence type="ECO:0000256" key="5">
    <source>
        <dbReference type="SAM" id="Phobius"/>
    </source>
</evidence>
<dbReference type="GO" id="GO:0016020">
    <property type="term" value="C:membrane"/>
    <property type="evidence" value="ECO:0007669"/>
    <property type="project" value="UniProtKB-SubCell"/>
</dbReference>
<dbReference type="PANTHER" id="PTHR11662:SF399">
    <property type="entry name" value="FI19708P1-RELATED"/>
    <property type="match status" value="1"/>
</dbReference>
<feature type="transmembrane region" description="Helical" evidence="5">
    <location>
        <begin position="139"/>
        <end position="161"/>
    </location>
</feature>
<feature type="transmembrane region" description="Helical" evidence="5">
    <location>
        <begin position="32"/>
        <end position="51"/>
    </location>
</feature>
<accession>A0A817AKR0</accession>
<dbReference type="InterPro" id="IPR036259">
    <property type="entry name" value="MFS_trans_sf"/>
</dbReference>
<evidence type="ECO:0000256" key="4">
    <source>
        <dbReference type="ARBA" id="ARBA00023136"/>
    </source>
</evidence>
<evidence type="ECO:0000256" key="1">
    <source>
        <dbReference type="ARBA" id="ARBA00004141"/>
    </source>
</evidence>
<dbReference type="Proteomes" id="UP000663842">
    <property type="component" value="Unassembled WGS sequence"/>
</dbReference>
<dbReference type="Proteomes" id="UP000663887">
    <property type="component" value="Unassembled WGS sequence"/>
</dbReference>
<evidence type="ECO:0000256" key="3">
    <source>
        <dbReference type="ARBA" id="ARBA00022989"/>
    </source>
</evidence>
<dbReference type="EMBL" id="CAJOBF010003124">
    <property type="protein sequence ID" value="CAF4075328.1"/>
    <property type="molecule type" value="Genomic_DNA"/>
</dbReference>
<evidence type="ECO:0000256" key="2">
    <source>
        <dbReference type="ARBA" id="ARBA00022692"/>
    </source>
</evidence>
<name>A0A817AKR0_9BILA</name>
<gene>
    <name evidence="7" type="ORF">UXM345_LOCUS20709</name>
    <name evidence="6" type="ORF">XDN619_LOCUS36589</name>
</gene>